<organism evidence="3">
    <name type="scientific">Darwinula stevensoni</name>
    <dbReference type="NCBI Taxonomy" id="69355"/>
    <lineage>
        <taxon>Eukaryota</taxon>
        <taxon>Metazoa</taxon>
        <taxon>Ecdysozoa</taxon>
        <taxon>Arthropoda</taxon>
        <taxon>Crustacea</taxon>
        <taxon>Oligostraca</taxon>
        <taxon>Ostracoda</taxon>
        <taxon>Podocopa</taxon>
        <taxon>Podocopida</taxon>
        <taxon>Darwinulocopina</taxon>
        <taxon>Darwinuloidea</taxon>
        <taxon>Darwinulidae</taxon>
        <taxon>Darwinula</taxon>
    </lineage>
</organism>
<feature type="non-terminal residue" evidence="3">
    <location>
        <position position="1"/>
    </location>
</feature>
<evidence type="ECO:0000313" key="3">
    <source>
        <dbReference type="EMBL" id="CAD7254770.1"/>
    </source>
</evidence>
<dbReference type="PANTHER" id="PTHR22975">
    <property type="entry name" value="UBIQUITIN SPECIFIC PROTEINASE"/>
    <property type="match status" value="1"/>
</dbReference>
<dbReference type="OrthoDB" id="205782at2759"/>
<keyword evidence="2" id="KW-0378">Hydrolase</keyword>
<keyword evidence="1" id="KW-0833">Ubl conjugation pathway</keyword>
<dbReference type="EMBL" id="LR912044">
    <property type="protein sequence ID" value="CAD7254770.1"/>
    <property type="molecule type" value="Genomic_DNA"/>
</dbReference>
<evidence type="ECO:0000256" key="1">
    <source>
        <dbReference type="ARBA" id="ARBA00022786"/>
    </source>
</evidence>
<sequence length="209" mass="22847">ELFRQFQCGGDSALPPDALRRALAVTFCNQQRFQLGCMDDAAECFGSIPHSGPREPGIVFFSVPEEMLALKDVAIKIWELPEDKKRYICGIARVSDPEADNAGFIPAENILLRIHSHIALGEREDACQAAHCIPHQRFAVSLVEQSVCEVCGATSEPLPFNQMVHYVSASALTAQVTPGYHQSTAHPDPDSFGQLLRRAGGMGDIRDCP</sequence>
<proteinExistence type="predicted"/>
<evidence type="ECO:0000313" key="4">
    <source>
        <dbReference type="Proteomes" id="UP000677054"/>
    </source>
</evidence>
<accession>A0A7R9FTP1</accession>
<protein>
    <submittedName>
        <fullName evidence="3">Uncharacterized protein</fullName>
    </submittedName>
</protein>
<feature type="non-terminal residue" evidence="3">
    <location>
        <position position="209"/>
    </location>
</feature>
<dbReference type="PANTHER" id="PTHR22975:SF9">
    <property type="entry name" value="ECHINUS SPLICE FORM 3"/>
    <property type="match status" value="1"/>
</dbReference>
<dbReference type="EMBL" id="CAJPEV010012526">
    <property type="protein sequence ID" value="CAG0906512.1"/>
    <property type="molecule type" value="Genomic_DNA"/>
</dbReference>
<dbReference type="GO" id="GO:0016787">
    <property type="term" value="F:hydrolase activity"/>
    <property type="evidence" value="ECO:0007669"/>
    <property type="project" value="UniProtKB-KW"/>
</dbReference>
<dbReference type="InterPro" id="IPR052398">
    <property type="entry name" value="Ubiquitin_hydrolase_53/54"/>
</dbReference>
<dbReference type="AlphaFoldDB" id="A0A7R9FTP1"/>
<evidence type="ECO:0000256" key="2">
    <source>
        <dbReference type="ARBA" id="ARBA00022801"/>
    </source>
</evidence>
<dbReference type="Proteomes" id="UP000677054">
    <property type="component" value="Unassembled WGS sequence"/>
</dbReference>
<reference evidence="3" key="1">
    <citation type="submission" date="2020-11" db="EMBL/GenBank/DDBJ databases">
        <authorList>
            <person name="Tran Van P."/>
        </authorList>
    </citation>
    <scope>NUCLEOTIDE SEQUENCE</scope>
</reference>
<name>A0A7R9FTP1_9CRUS</name>
<keyword evidence="4" id="KW-1185">Reference proteome</keyword>
<gene>
    <name evidence="3" type="ORF">DSTB1V02_LOCUS14516</name>
</gene>